<proteinExistence type="predicted"/>
<evidence type="ECO:0000313" key="6">
    <source>
        <dbReference type="Proteomes" id="UP000053144"/>
    </source>
</evidence>
<feature type="domain" description="Calcineurin-like phosphoesterase" evidence="4">
    <location>
        <begin position="108"/>
        <end position="166"/>
    </location>
</feature>
<protein>
    <recommendedName>
        <fullName evidence="2">acid phosphatase</fullName>
        <ecNumber evidence="2">3.1.3.2</ecNumber>
    </recommendedName>
</protein>
<dbReference type="PANTHER" id="PTHR22953:SF86">
    <property type="entry name" value="PURPLE ACID PHOSPHATASE 10"/>
    <property type="match status" value="1"/>
</dbReference>
<accession>A0A0L9T4I7</accession>
<evidence type="ECO:0000256" key="2">
    <source>
        <dbReference type="ARBA" id="ARBA00012646"/>
    </source>
</evidence>
<evidence type="ECO:0000313" key="5">
    <source>
        <dbReference type="EMBL" id="KOM25510.1"/>
    </source>
</evidence>
<evidence type="ECO:0000256" key="1">
    <source>
        <dbReference type="ARBA" id="ARBA00000032"/>
    </source>
</evidence>
<gene>
    <name evidence="5" type="ORF">LR48_Vigan107s002900</name>
</gene>
<dbReference type="EC" id="3.1.3.2" evidence="2"/>
<dbReference type="AlphaFoldDB" id="A0A0L9T4I7"/>
<name>A0A0L9T4I7_PHAAN</name>
<reference evidence="6" key="1">
    <citation type="journal article" date="2015" name="Proc. Natl. Acad. Sci. U.S.A.">
        <title>Genome sequencing of adzuki bean (Vigna angularis) provides insight into high starch and low fat accumulation and domestication.</title>
        <authorList>
            <person name="Yang K."/>
            <person name="Tian Z."/>
            <person name="Chen C."/>
            <person name="Luo L."/>
            <person name="Zhao B."/>
            <person name="Wang Z."/>
            <person name="Yu L."/>
            <person name="Li Y."/>
            <person name="Sun Y."/>
            <person name="Li W."/>
            <person name="Chen Y."/>
            <person name="Li Y."/>
            <person name="Zhang Y."/>
            <person name="Ai D."/>
            <person name="Zhao J."/>
            <person name="Shang C."/>
            <person name="Ma Y."/>
            <person name="Wu B."/>
            <person name="Wang M."/>
            <person name="Gao L."/>
            <person name="Sun D."/>
            <person name="Zhang P."/>
            <person name="Guo F."/>
            <person name="Wang W."/>
            <person name="Li Y."/>
            <person name="Wang J."/>
            <person name="Varshney R.K."/>
            <person name="Wang J."/>
            <person name="Ling H.Q."/>
            <person name="Wan P."/>
        </authorList>
    </citation>
    <scope>NUCLEOTIDE SEQUENCE</scope>
    <source>
        <strain evidence="6">cv. Jingnong 6</strain>
    </source>
</reference>
<dbReference type="GO" id="GO:0003993">
    <property type="term" value="F:acid phosphatase activity"/>
    <property type="evidence" value="ECO:0007669"/>
    <property type="project" value="UniProtKB-EC"/>
</dbReference>
<evidence type="ECO:0000256" key="3">
    <source>
        <dbReference type="ARBA" id="ARBA00022729"/>
    </source>
</evidence>
<dbReference type="Gramene" id="KOM25510">
    <property type="protein sequence ID" value="KOM25510"/>
    <property type="gene ID" value="LR48_Vigan107s002900"/>
</dbReference>
<dbReference type="InterPro" id="IPR004843">
    <property type="entry name" value="Calcineurin-like_PHP"/>
</dbReference>
<dbReference type="EMBL" id="KQ258267">
    <property type="protein sequence ID" value="KOM25510.1"/>
    <property type="molecule type" value="Genomic_DNA"/>
</dbReference>
<dbReference type="PANTHER" id="PTHR22953">
    <property type="entry name" value="ACID PHOSPHATASE RELATED"/>
    <property type="match status" value="1"/>
</dbReference>
<keyword evidence="3" id="KW-0732">Signal</keyword>
<sequence>MRDSAGSKVLLHSPQNPRFHRSQLPRLYNAFVPDPWVQILLILVYVTDAVHQHRSSLQRNDASLVVTVEVQAQHSATLRELGHSAVEEEGILVRVLIQMTLSHYELSPRKGEIVLFVGDLSYADNYPNHDNMRWDTWGRFTERSVAYQPWIWTAGNHEIDFAPEIHFAFGICTPIKDQSAPVYITIGDGGNLEGLATKKEELWPTLNQLLRDEDDTTVSTPYTTANSQGKCE</sequence>
<dbReference type="Proteomes" id="UP000053144">
    <property type="component" value="Unassembled WGS sequence"/>
</dbReference>
<dbReference type="InterPro" id="IPR039331">
    <property type="entry name" value="PAPs-like"/>
</dbReference>
<dbReference type="Pfam" id="PF00149">
    <property type="entry name" value="Metallophos"/>
    <property type="match status" value="1"/>
</dbReference>
<dbReference type="SUPFAM" id="SSF56300">
    <property type="entry name" value="Metallo-dependent phosphatases"/>
    <property type="match status" value="1"/>
</dbReference>
<comment type="catalytic activity">
    <reaction evidence="1">
        <text>a phosphate monoester + H2O = an alcohol + phosphate</text>
        <dbReference type="Rhea" id="RHEA:15017"/>
        <dbReference type="ChEBI" id="CHEBI:15377"/>
        <dbReference type="ChEBI" id="CHEBI:30879"/>
        <dbReference type="ChEBI" id="CHEBI:43474"/>
        <dbReference type="ChEBI" id="CHEBI:67140"/>
        <dbReference type="EC" id="3.1.3.2"/>
    </reaction>
</comment>
<dbReference type="Gene3D" id="3.60.21.10">
    <property type="match status" value="1"/>
</dbReference>
<evidence type="ECO:0000259" key="4">
    <source>
        <dbReference type="Pfam" id="PF00149"/>
    </source>
</evidence>
<organism evidence="5 6">
    <name type="scientific">Phaseolus angularis</name>
    <name type="common">Azuki bean</name>
    <name type="synonym">Vigna angularis</name>
    <dbReference type="NCBI Taxonomy" id="3914"/>
    <lineage>
        <taxon>Eukaryota</taxon>
        <taxon>Viridiplantae</taxon>
        <taxon>Streptophyta</taxon>
        <taxon>Embryophyta</taxon>
        <taxon>Tracheophyta</taxon>
        <taxon>Spermatophyta</taxon>
        <taxon>Magnoliopsida</taxon>
        <taxon>eudicotyledons</taxon>
        <taxon>Gunneridae</taxon>
        <taxon>Pentapetalae</taxon>
        <taxon>rosids</taxon>
        <taxon>fabids</taxon>
        <taxon>Fabales</taxon>
        <taxon>Fabaceae</taxon>
        <taxon>Papilionoideae</taxon>
        <taxon>50 kb inversion clade</taxon>
        <taxon>NPAAA clade</taxon>
        <taxon>indigoferoid/millettioid clade</taxon>
        <taxon>Phaseoleae</taxon>
        <taxon>Vigna</taxon>
    </lineage>
</organism>
<dbReference type="InterPro" id="IPR029052">
    <property type="entry name" value="Metallo-depent_PP-like"/>
</dbReference>